<dbReference type="InterPro" id="IPR032675">
    <property type="entry name" value="LRR_dom_sf"/>
</dbReference>
<keyword evidence="1" id="KW-0175">Coiled coil</keyword>
<dbReference type="EMBL" id="CAKKNE010000001">
    <property type="protein sequence ID" value="CAH0364483.1"/>
    <property type="molecule type" value="Genomic_DNA"/>
</dbReference>
<evidence type="ECO:0000259" key="3">
    <source>
        <dbReference type="PROSITE" id="PS51823"/>
    </source>
</evidence>
<dbReference type="EMBL" id="HBIW01014199">
    <property type="protein sequence ID" value="CAE0696772.1"/>
    <property type="molecule type" value="Transcribed_RNA"/>
</dbReference>
<evidence type="ECO:0000313" key="5">
    <source>
        <dbReference type="EMBL" id="CAE0696777.1"/>
    </source>
</evidence>
<dbReference type="OrthoDB" id="550575at2759"/>
<evidence type="ECO:0000313" key="6">
    <source>
        <dbReference type="EMBL" id="CAH0364483.1"/>
    </source>
</evidence>
<accession>A0A6S8V5P9</accession>
<dbReference type="SUPFAM" id="SSF49899">
    <property type="entry name" value="Concanavalin A-like lectins/glucanases"/>
    <property type="match status" value="1"/>
</dbReference>
<evidence type="ECO:0000313" key="4">
    <source>
        <dbReference type="EMBL" id="CAE0696772.1"/>
    </source>
</evidence>
<dbReference type="Pfam" id="PF13385">
    <property type="entry name" value="Laminin_G_3"/>
    <property type="match status" value="1"/>
</dbReference>
<keyword evidence="7" id="KW-1185">Reference proteome</keyword>
<dbReference type="InterPro" id="IPR013320">
    <property type="entry name" value="ConA-like_dom_sf"/>
</dbReference>
<evidence type="ECO:0000313" key="7">
    <source>
        <dbReference type="Proteomes" id="UP000789595"/>
    </source>
</evidence>
<sequence>MTAFASILTNPFSTQEVEDEPIETPRRDEKSLVVDIDLDVYGQDPDAYRQAYNARSRSRIEKMLVGCFPPELHGDGAGESDKERAVRRQYASPIPDPDDFMRRLRSVNPVFSVLKTEEMLLELPSKRLLLGYIETSLKGEGACLGTSSAESHVFGGHFGAPRHRYSRRKQATLIRLSPAFPGLQIPDVETVLATRPIPPFLTTELKEHFRLLKDDLVVAEALRKVLASDFEFGLLTAVVTEQHARHDAWLQRRVVERAEKGAENARTVVDRKVRAAMASAKRGTTPLQLIDPTVDDLLNRCDLALKKCDEQEQLAREALEKEQKKIRLTKLTRNYWLKRRRDVKRCHNLIKGRKPGVEVLPEDREQWTERYFTALIHADDVSAPSRLKSNRKPLNQLDELRLTELISVCEGFLDACVRGATTVLHEWHLPISEKTIPVVSEKDADCRAEVGGRGPRVYKYEAWGVRYEVATDEHGIFNGSDEYAAKAAGHERNGCRAYLREALETDKLRVPLSATVDYHGFRVICTAVLPTNLIKYGDSGEVRRERRELVHGTDDRGEVVHNDSRECNNLLAGIARKLNLAAHNVKGSKDLNPKTIHASVDLRAYKLDEDRFGLVNLWNCLPSENPVGSEHLPVAPRGHSIFWRMLRPEYVKRYQQPLSPDGDCAISSATEDGDLHVSRVIDATKHLVENELTLLAEDLASRGPLGPRSRDVPAFDPIADPFALEIPVSTRKMGSGYNDSDQRLGPSRLWGLDVTAELHRVGTNLRHMGLLRRKFWRRLTGTARCDFGSSVLRTSSDFRLELERGSRILVAGRVFRVSSTEEFSEDRCPLEEPFEGLSTNSEVVFAGEVRDARNSKEMRIALLCEMVCRAAKLLLRFYMRRSARLHGCVVPSIASPFAIDLLNALTGGHPTADVIWQEEIVPRVNQSYGDRAIDSVEACTVRTTLLPTLPYLIRRVSALCGLPINSKALEAFDAQPDGFVFVSADLNKSDTSVSSLGACSGSRPACQPVIKHGICHLDVARGLLLAHKARQCTGDYNKLIKRHKPPLYLPLDERPGAHLARNRGDVGGSLDGYFAKGVYCGVPFLEAADAQADVIRRPVEGPKCCRFEPSECGHIVSSYCSRISPQKPSQSFCLELWALLAEDEGSYRIACMTGRGALAVMNTHEWCFTLFCGSAEVVLKGPKSRVNEWQHVVGTYDGTMMRLFVNGRPTARMEVAPEVLAQNEDANQGRKEELEQIQKDEDAARALCKKQTDKQAKVYMQTSEGMQRIKQAAIKLVEQSEFKYKMTANAKEQGLQRLGKQEALLKARAAYRQELYMENVQKCAAEFQRLRDDVEDRRRKELDAALERSRRPAVIGASMASGRARQGRHFWHGCLAHVAVYDKLLSADDIAVHVRMGRQGGAERGVSHSRDAARLFALAAEHFEKAAQHEPDDFRVREQHALCLCDHLACIDASDHRSLPPGAGTSAVPIAGPAHRRAAALLDQAIRKLEGLNAAETLGAVIRRLPEGPAHAFRCVDALDALLRVRPDYFATHDLGHQSQMALPLKDLALVPKRFGLGSANAHPRLARAAARCYRLVLADLNLAEIYGGVDLSWARALRNDEALCKLVRDAEEDEDNRLITLGKHDGGTCRVGDDDVRLVLNARRLAISLDLTACGEVTDLCCMFAARHNTSLQSITLDGCVQLTDEAFIHLGRGAKHATLVAAQGCGKLTNAGFGPLARGCKHLKALNLSYCGGVNNETLIVVAKALKQLELFHCAFCTDVTDAGVYALATTCAQSKLRSLDVSFCASLSDDGVSAVAERCAALEYLNLSGLHRVTDAAALRVTHNLWRLRTLCLEDLHLITDSIFFFDSKKDGRAAARQQMLGELREIRLGECARLTDRAFAGLSARAQHLEKLHCRGVAQLTDAGLSYLRLEPEFKQQRGQFLQVLDISRCSTIGDRAFAELCKACPSLEEVDVSFCLRLTDRAIKALCDNCPAVKHLSVGNCRRLTDASACLMADALWLEALDFSKSVRLSDAALEVLVVELAGLTRLDVSGCSGLTDAVLKVIQFHGPHLKRLVCVDCAGFTSDPLSELRAARPSLEVWTTEEHVEDADKPQWVAADADPDHGVPRTVPPPPPPRDSETGSGVTDAQESGVITRQSSGAS</sequence>
<dbReference type="PANTHER" id="PTHR13318">
    <property type="entry name" value="PARTNER OF PAIRED, ISOFORM B-RELATED"/>
    <property type="match status" value="1"/>
</dbReference>
<reference evidence="4" key="1">
    <citation type="submission" date="2021-01" db="EMBL/GenBank/DDBJ databases">
        <authorList>
            <person name="Corre E."/>
            <person name="Pelletier E."/>
            <person name="Niang G."/>
            <person name="Scheremetjew M."/>
            <person name="Finn R."/>
            <person name="Kale V."/>
            <person name="Holt S."/>
            <person name="Cochrane G."/>
            <person name="Meng A."/>
            <person name="Brown T."/>
            <person name="Cohen L."/>
        </authorList>
    </citation>
    <scope>NUCLEOTIDE SEQUENCE</scope>
    <source>
        <strain evidence="4">CCMP1756</strain>
    </source>
</reference>
<dbReference type="Pfam" id="PF25372">
    <property type="entry name" value="DUF7885"/>
    <property type="match status" value="1"/>
</dbReference>
<feature type="compositionally biased region" description="Polar residues" evidence="2">
    <location>
        <begin position="2124"/>
        <end position="2145"/>
    </location>
</feature>
<evidence type="ECO:0000256" key="1">
    <source>
        <dbReference type="SAM" id="Coils"/>
    </source>
</evidence>
<evidence type="ECO:0000256" key="2">
    <source>
        <dbReference type="SAM" id="MobiDB-lite"/>
    </source>
</evidence>
<feature type="domain" description="Clu" evidence="3">
    <location>
        <begin position="341"/>
        <end position="628"/>
    </location>
</feature>
<protein>
    <recommendedName>
        <fullName evidence="3">Clu domain-containing protein</fullName>
    </recommendedName>
</protein>
<dbReference type="InterPro" id="IPR057207">
    <property type="entry name" value="FBXL15_LRR"/>
</dbReference>
<dbReference type="GO" id="GO:0019005">
    <property type="term" value="C:SCF ubiquitin ligase complex"/>
    <property type="evidence" value="ECO:0007669"/>
    <property type="project" value="TreeGrafter"/>
</dbReference>
<dbReference type="Proteomes" id="UP000789595">
    <property type="component" value="Unassembled WGS sequence"/>
</dbReference>
<dbReference type="SMART" id="SM00367">
    <property type="entry name" value="LRR_CC"/>
    <property type="match status" value="10"/>
</dbReference>
<reference evidence="6" key="2">
    <citation type="submission" date="2021-11" db="EMBL/GenBank/DDBJ databases">
        <authorList>
            <consortium name="Genoscope - CEA"/>
            <person name="William W."/>
        </authorList>
    </citation>
    <scope>NUCLEOTIDE SEQUENCE</scope>
</reference>
<organism evidence="4">
    <name type="scientific">Pelagomonas calceolata</name>
    <dbReference type="NCBI Taxonomy" id="35677"/>
    <lineage>
        <taxon>Eukaryota</taxon>
        <taxon>Sar</taxon>
        <taxon>Stramenopiles</taxon>
        <taxon>Ochrophyta</taxon>
        <taxon>Pelagophyceae</taxon>
        <taxon>Pelagomonadales</taxon>
        <taxon>Pelagomonadaceae</taxon>
        <taxon>Pelagomonas</taxon>
    </lineage>
</organism>
<dbReference type="Gene3D" id="3.80.10.10">
    <property type="entry name" value="Ribonuclease Inhibitor"/>
    <property type="match status" value="3"/>
</dbReference>
<dbReference type="Gene3D" id="2.60.120.200">
    <property type="match status" value="1"/>
</dbReference>
<name>A0A6S8V5P9_9STRA</name>
<dbReference type="Pfam" id="PF13236">
    <property type="entry name" value="CLU"/>
    <property type="match status" value="1"/>
</dbReference>
<gene>
    <name evidence="4" type="ORF">PCAL00307_LOCUS12208</name>
    <name evidence="5" type="ORF">PCAL00307_LOCUS12213</name>
    <name evidence="6" type="ORF">PECAL_1P08470</name>
</gene>
<dbReference type="SUPFAM" id="SSF52047">
    <property type="entry name" value="RNI-like"/>
    <property type="match status" value="2"/>
</dbReference>
<dbReference type="GO" id="GO:0031146">
    <property type="term" value="P:SCF-dependent proteasomal ubiquitin-dependent protein catabolic process"/>
    <property type="evidence" value="ECO:0007669"/>
    <property type="project" value="TreeGrafter"/>
</dbReference>
<dbReference type="PROSITE" id="PS51823">
    <property type="entry name" value="CLU"/>
    <property type="match status" value="1"/>
</dbReference>
<feature type="coiled-coil region" evidence="1">
    <location>
        <begin position="294"/>
        <end position="325"/>
    </location>
</feature>
<dbReference type="InterPro" id="IPR025697">
    <property type="entry name" value="CLU_dom"/>
</dbReference>
<feature type="region of interest" description="Disordered" evidence="2">
    <location>
        <begin position="2088"/>
        <end position="2145"/>
    </location>
</feature>
<dbReference type="InterPro" id="IPR006553">
    <property type="entry name" value="Leu-rich_rpt_Cys-con_subtyp"/>
</dbReference>
<dbReference type="EMBL" id="HBIW01014205">
    <property type="protein sequence ID" value="CAE0696777.1"/>
    <property type="molecule type" value="Transcribed_RNA"/>
</dbReference>
<proteinExistence type="predicted"/>